<dbReference type="AlphaFoldDB" id="A0A0B2DDM1"/>
<dbReference type="STRING" id="706570.PT85_04470"/>
<feature type="transmembrane region" description="Helical" evidence="7">
    <location>
        <begin position="46"/>
        <end position="68"/>
    </location>
</feature>
<dbReference type="SMART" id="SM00116">
    <property type="entry name" value="CBS"/>
    <property type="match status" value="2"/>
</dbReference>
<dbReference type="InterPro" id="IPR044751">
    <property type="entry name" value="Ion_transp-like_CBS"/>
</dbReference>
<dbReference type="SMART" id="SM01091">
    <property type="entry name" value="CorC_HlyC"/>
    <property type="match status" value="1"/>
</dbReference>
<dbReference type="Pfam" id="PF03471">
    <property type="entry name" value="CorC_HlyC"/>
    <property type="match status" value="1"/>
</dbReference>
<dbReference type="Pfam" id="PF03741">
    <property type="entry name" value="TerC"/>
    <property type="match status" value="1"/>
</dbReference>
<feature type="transmembrane region" description="Helical" evidence="7">
    <location>
        <begin position="184"/>
        <end position="207"/>
    </location>
</feature>
<keyword evidence="3" id="KW-1003">Cell membrane</keyword>
<dbReference type="SUPFAM" id="SSF54631">
    <property type="entry name" value="CBS-domain pair"/>
    <property type="match status" value="1"/>
</dbReference>
<reference evidence="10 12" key="2">
    <citation type="submission" date="2017-01" db="EMBL/GenBank/DDBJ databases">
        <authorList>
            <person name="Mah S.A."/>
            <person name="Swanson W.J."/>
            <person name="Moy G.W."/>
            <person name="Vacquier V.D."/>
        </authorList>
    </citation>
    <scope>NUCLEOTIDE SEQUENCE [LARGE SCALE GENOMIC DNA]</scope>
    <source>
        <strain evidence="10 12">ATCC 29606</strain>
    </source>
</reference>
<keyword evidence="11" id="KW-1185">Reference proteome</keyword>
<organism evidence="9 11">
    <name type="scientific">Pseudomonas flexibilis</name>
    <dbReference type="NCBI Taxonomy" id="706570"/>
    <lineage>
        <taxon>Bacteria</taxon>
        <taxon>Pseudomonadati</taxon>
        <taxon>Pseudomonadota</taxon>
        <taxon>Gammaproteobacteria</taxon>
        <taxon>Pseudomonadales</taxon>
        <taxon>Pseudomonadaceae</taxon>
        <taxon>Pseudomonas</taxon>
    </lineage>
</organism>
<dbReference type="Pfam" id="PF00571">
    <property type="entry name" value="CBS"/>
    <property type="match status" value="1"/>
</dbReference>
<dbReference type="PANTHER" id="PTHR22777:SF30">
    <property type="entry name" value="UPF0053 PROTEIN YEGH"/>
    <property type="match status" value="1"/>
</dbReference>
<dbReference type="Proteomes" id="UP000186079">
    <property type="component" value="Unassembled WGS sequence"/>
</dbReference>
<feature type="transmembrane region" description="Helical" evidence="7">
    <location>
        <begin position="12"/>
        <end position="34"/>
    </location>
</feature>
<keyword evidence="7" id="KW-0472">Membrane</keyword>
<keyword evidence="4" id="KW-0677">Repeat</keyword>
<dbReference type="InterPro" id="IPR046342">
    <property type="entry name" value="CBS_dom_sf"/>
</dbReference>
<evidence type="ECO:0000259" key="8">
    <source>
        <dbReference type="PROSITE" id="PS51371"/>
    </source>
</evidence>
<feature type="transmembrane region" description="Helical" evidence="7">
    <location>
        <begin position="213"/>
        <end position="231"/>
    </location>
</feature>
<evidence type="ECO:0000256" key="4">
    <source>
        <dbReference type="ARBA" id="ARBA00022737"/>
    </source>
</evidence>
<dbReference type="EMBL" id="JTAK01000002">
    <property type="protein sequence ID" value="KHO65345.1"/>
    <property type="molecule type" value="Genomic_DNA"/>
</dbReference>
<keyword evidence="7" id="KW-1133">Transmembrane helix</keyword>
<dbReference type="InterPro" id="IPR036318">
    <property type="entry name" value="FAD-bd_PCMH-like_sf"/>
</dbReference>
<feature type="transmembrane region" description="Helical" evidence="7">
    <location>
        <begin position="88"/>
        <end position="105"/>
    </location>
</feature>
<dbReference type="GO" id="GO:0005886">
    <property type="term" value="C:plasma membrane"/>
    <property type="evidence" value="ECO:0007669"/>
    <property type="project" value="UniProtKB-SubCell"/>
</dbReference>
<feature type="domain" description="CBS" evidence="8">
    <location>
        <begin position="372"/>
        <end position="429"/>
    </location>
</feature>
<evidence type="ECO:0000256" key="2">
    <source>
        <dbReference type="ARBA" id="ARBA00006337"/>
    </source>
</evidence>
<dbReference type="PANTHER" id="PTHR22777">
    <property type="entry name" value="HEMOLYSIN-RELATED"/>
    <property type="match status" value="1"/>
</dbReference>
<dbReference type="InterPro" id="IPR000644">
    <property type="entry name" value="CBS_dom"/>
</dbReference>
<evidence type="ECO:0000256" key="1">
    <source>
        <dbReference type="ARBA" id="ARBA00004651"/>
    </source>
</evidence>
<name>A0A0B2DDM1_9PSED</name>
<reference evidence="9 11" key="1">
    <citation type="submission" date="2014-11" db="EMBL/GenBank/DDBJ databases">
        <title>Genome sequence of Pseudomonas tuomuerensis JCM 14085.</title>
        <authorList>
            <person name="Shin S.-K."/>
            <person name="Yi H."/>
        </authorList>
    </citation>
    <scope>NUCLEOTIDE SEQUENCE [LARGE SCALE GENOMIC DNA]</scope>
    <source>
        <strain evidence="9 11">JCM 14085</strain>
    </source>
</reference>
<gene>
    <name evidence="9" type="ORF">PT85_04470</name>
    <name evidence="10" type="ORF">SAMN05421672_101328</name>
</gene>
<dbReference type="RefSeq" id="WP_027589589.1">
    <property type="nucleotide sequence ID" value="NZ_FMUP01000001.1"/>
</dbReference>
<dbReference type="InterPro" id="IPR005496">
    <property type="entry name" value="Integral_membrane_TerC"/>
</dbReference>
<comment type="similarity">
    <text evidence="2">Belongs to the UPF0053 family.</text>
</comment>
<proteinExistence type="inferred from homology"/>
<accession>A0A0B2DDM1</accession>
<comment type="subcellular location">
    <subcellularLocation>
        <location evidence="1">Cell membrane</location>
        <topology evidence="1">Multi-pass membrane protein</topology>
    </subcellularLocation>
</comment>
<dbReference type="Gene3D" id="3.30.465.10">
    <property type="match status" value="1"/>
</dbReference>
<dbReference type="Proteomes" id="UP000030980">
    <property type="component" value="Unassembled WGS sequence"/>
</dbReference>
<evidence type="ECO:0000313" key="11">
    <source>
        <dbReference type="Proteomes" id="UP000030980"/>
    </source>
</evidence>
<evidence type="ECO:0000256" key="3">
    <source>
        <dbReference type="ARBA" id="ARBA00022475"/>
    </source>
</evidence>
<evidence type="ECO:0000313" key="10">
    <source>
        <dbReference type="EMBL" id="SIP92724.1"/>
    </source>
</evidence>
<keyword evidence="7" id="KW-0812">Transmembrane</keyword>
<feature type="domain" description="CBS" evidence="8">
    <location>
        <begin position="307"/>
        <end position="369"/>
    </location>
</feature>
<dbReference type="EMBL" id="FTMC01000001">
    <property type="protein sequence ID" value="SIP92724.1"/>
    <property type="molecule type" value="Genomic_DNA"/>
</dbReference>
<protein>
    <submittedName>
        <fullName evidence="9 10">Membrane protein</fullName>
    </submittedName>
</protein>
<feature type="transmembrane region" description="Helical" evidence="7">
    <location>
        <begin position="125"/>
        <end position="148"/>
    </location>
</feature>
<dbReference type="SUPFAM" id="SSF56176">
    <property type="entry name" value="FAD-binding/transporter-associated domain-like"/>
    <property type="match status" value="1"/>
</dbReference>
<evidence type="ECO:0000256" key="5">
    <source>
        <dbReference type="ARBA" id="ARBA00023122"/>
    </source>
</evidence>
<dbReference type="CDD" id="cd04590">
    <property type="entry name" value="CBS_pair_CorC_HlyC_assoc"/>
    <property type="match status" value="1"/>
</dbReference>
<dbReference type="InterPro" id="IPR005170">
    <property type="entry name" value="Transptr-assoc_dom"/>
</dbReference>
<dbReference type="GO" id="GO:0050660">
    <property type="term" value="F:flavin adenine dinucleotide binding"/>
    <property type="evidence" value="ECO:0007669"/>
    <property type="project" value="InterPro"/>
</dbReference>
<dbReference type="PATRIC" id="fig|706570.3.peg.445"/>
<accession>A0A0B3BRW0</accession>
<evidence type="ECO:0000313" key="12">
    <source>
        <dbReference type="Proteomes" id="UP000186079"/>
    </source>
</evidence>
<evidence type="ECO:0000256" key="6">
    <source>
        <dbReference type="PROSITE-ProRule" id="PRU00703"/>
    </source>
</evidence>
<keyword evidence="5 6" id="KW-0129">CBS domain</keyword>
<evidence type="ECO:0000256" key="7">
    <source>
        <dbReference type="SAM" id="Phobius"/>
    </source>
</evidence>
<feature type="transmembrane region" description="Helical" evidence="7">
    <location>
        <begin position="154"/>
        <end position="172"/>
    </location>
</feature>
<dbReference type="PROSITE" id="PS51371">
    <property type="entry name" value="CBS"/>
    <property type="match status" value="2"/>
</dbReference>
<dbReference type="InterPro" id="IPR016169">
    <property type="entry name" value="FAD-bd_PCMH_sub2"/>
</dbReference>
<dbReference type="Gene3D" id="3.10.580.10">
    <property type="entry name" value="CBS-domain"/>
    <property type="match status" value="1"/>
</dbReference>
<sequence length="520" mass="56929">MELFLDPTVWLGLLTLIVLEIVLGIDNLVFIAILADKLPPHQRDRARLIGLSLALLMRLGLLASIAWLVTLTEPLVDILGKSFSGRDLIMLGGGVFLLFKATMELHERLEGRMHQAGGSKGYARFWPVVAQIIVLDAVFSLDAVITAVGMVEQLPVMMAAVIISMGLMMVASKPLTAFVNARPTVIMLCLGFLMMIGFSLTAEGLGFHIPKGYLYAAIGFSILIEVFNQLARSRRQRNLQSERPLRERTADAVLSLLGGRVEADQVGEAIVDLVGDGSSETQPFQRRERLMIRGVLNLAEQSVRTAMTDRMQVDRINLDQDRETIRQVLLESPHSRLPVIRGNAVDEPLGYLHKKELLNALLAGQEPDIEALLRTPLSLPESVSVLSALEQMRQASTHVAFVINELGAFEGMVTLTDILEAIAGELPDASEMDSPDIETLEGGYRVSGSMNLAVLCQTVGFPIDPTEEYQTLAGLVMSLLNRLPVVGDRVEAEGWEVSVGEVRDRRVSKVELRPLAAEAG</sequence>
<evidence type="ECO:0000313" key="9">
    <source>
        <dbReference type="EMBL" id="KHO65345.1"/>
    </source>
</evidence>
<dbReference type="OrthoDB" id="9805314at2"/>